<organism evidence="1 2">
    <name type="scientific">Laceyella putida</name>
    <dbReference type="NCBI Taxonomy" id="110101"/>
    <lineage>
        <taxon>Bacteria</taxon>
        <taxon>Bacillati</taxon>
        <taxon>Bacillota</taxon>
        <taxon>Bacilli</taxon>
        <taxon>Bacillales</taxon>
        <taxon>Thermoactinomycetaceae</taxon>
        <taxon>Laceyella</taxon>
    </lineage>
</organism>
<name>A0ABW2RQH2_9BACL</name>
<dbReference type="RefSeq" id="WP_379867642.1">
    <property type="nucleotide sequence ID" value="NZ_JBHTBW010000085.1"/>
</dbReference>
<reference evidence="2" key="1">
    <citation type="journal article" date="2019" name="Int. J. Syst. Evol. Microbiol.">
        <title>The Global Catalogue of Microorganisms (GCM) 10K type strain sequencing project: providing services to taxonomists for standard genome sequencing and annotation.</title>
        <authorList>
            <consortium name="The Broad Institute Genomics Platform"/>
            <consortium name="The Broad Institute Genome Sequencing Center for Infectious Disease"/>
            <person name="Wu L."/>
            <person name="Ma J."/>
        </authorList>
    </citation>
    <scope>NUCLEOTIDE SEQUENCE [LARGE SCALE GENOMIC DNA]</scope>
    <source>
        <strain evidence="2">CGMCC 1.12942</strain>
    </source>
</reference>
<evidence type="ECO:0000313" key="1">
    <source>
        <dbReference type="EMBL" id="MFC7443314.1"/>
    </source>
</evidence>
<sequence length="150" mass="17875">MELEYYKVWFEYRREPRSPLTKEEAAKAHEKKTPYVVVVKDDGKMKWVVSVNFQSYYCDVLYLDKNAEKIESEGYIQTGDQLFLRDRRIRDSKNLIAYLFETDGKVRRSVFGEDDQLLEVTYDELDVSSHYRDMIQFGNYTSILPLEKKA</sequence>
<proteinExistence type="predicted"/>
<comment type="caution">
    <text evidence="1">The sequence shown here is derived from an EMBL/GenBank/DDBJ whole genome shotgun (WGS) entry which is preliminary data.</text>
</comment>
<dbReference type="EMBL" id="JBHTBW010000085">
    <property type="protein sequence ID" value="MFC7443314.1"/>
    <property type="molecule type" value="Genomic_DNA"/>
</dbReference>
<keyword evidence="2" id="KW-1185">Reference proteome</keyword>
<dbReference type="Proteomes" id="UP001596500">
    <property type="component" value="Unassembled WGS sequence"/>
</dbReference>
<protein>
    <recommendedName>
        <fullName evidence="3">YopX protein domain-containing protein</fullName>
    </recommendedName>
</protein>
<gene>
    <name evidence="1" type="ORF">ACFQNG_19850</name>
</gene>
<evidence type="ECO:0008006" key="3">
    <source>
        <dbReference type="Google" id="ProtNLM"/>
    </source>
</evidence>
<evidence type="ECO:0000313" key="2">
    <source>
        <dbReference type="Proteomes" id="UP001596500"/>
    </source>
</evidence>
<accession>A0ABW2RQH2</accession>